<keyword evidence="2" id="KW-0812">Transmembrane</keyword>
<sequence>MRPEFPSPPSPEGAGADSRWTEYLARYDRALDLYVRYLDQRAEHNRLYAESVRQQEEANRLYAESVRQQEEAQRLQEEAQQFQERQAEKQLRLSRWLCIGLFCLLPALFIFLAVKDAIKGSG</sequence>
<evidence type="ECO:0000313" key="4">
    <source>
        <dbReference type="Proteomes" id="UP000214646"/>
    </source>
</evidence>
<dbReference type="Proteomes" id="UP000214646">
    <property type="component" value="Unassembled WGS sequence"/>
</dbReference>
<organism evidence="3 4">
    <name type="scientific">Fimbriiglobus ruber</name>
    <dbReference type="NCBI Taxonomy" id="1908690"/>
    <lineage>
        <taxon>Bacteria</taxon>
        <taxon>Pseudomonadati</taxon>
        <taxon>Planctomycetota</taxon>
        <taxon>Planctomycetia</taxon>
        <taxon>Gemmatales</taxon>
        <taxon>Gemmataceae</taxon>
        <taxon>Fimbriiglobus</taxon>
    </lineage>
</organism>
<feature type="coiled-coil region" evidence="1">
    <location>
        <begin position="58"/>
        <end position="92"/>
    </location>
</feature>
<reference evidence="4" key="1">
    <citation type="submission" date="2017-06" db="EMBL/GenBank/DDBJ databases">
        <title>Genome analysis of Fimbriiglobus ruber SP5, the first member of the order Planctomycetales with confirmed chitinolytic capability.</title>
        <authorList>
            <person name="Ravin N.V."/>
            <person name="Rakitin A.L."/>
            <person name="Ivanova A.A."/>
            <person name="Beletsky A.V."/>
            <person name="Kulichevskaya I.S."/>
            <person name="Mardanov A.V."/>
            <person name="Dedysh S.N."/>
        </authorList>
    </citation>
    <scope>NUCLEOTIDE SEQUENCE [LARGE SCALE GENOMIC DNA]</scope>
    <source>
        <strain evidence="4">SP5</strain>
    </source>
</reference>
<name>A0A225DGD9_9BACT</name>
<evidence type="ECO:0000256" key="1">
    <source>
        <dbReference type="SAM" id="Coils"/>
    </source>
</evidence>
<feature type="transmembrane region" description="Helical" evidence="2">
    <location>
        <begin position="93"/>
        <end position="114"/>
    </location>
</feature>
<evidence type="ECO:0000313" key="3">
    <source>
        <dbReference type="EMBL" id="OWK38724.1"/>
    </source>
</evidence>
<dbReference type="EMBL" id="NIDE01000014">
    <property type="protein sequence ID" value="OWK38724.1"/>
    <property type="molecule type" value="Genomic_DNA"/>
</dbReference>
<gene>
    <name evidence="3" type="ORF">FRUB_07844</name>
</gene>
<keyword evidence="2" id="KW-1133">Transmembrane helix</keyword>
<keyword evidence="2" id="KW-0472">Membrane</keyword>
<protein>
    <submittedName>
        <fullName evidence="3">Uncharacterized protein</fullName>
    </submittedName>
</protein>
<evidence type="ECO:0000256" key="2">
    <source>
        <dbReference type="SAM" id="Phobius"/>
    </source>
</evidence>
<dbReference type="RefSeq" id="WP_088258448.1">
    <property type="nucleotide sequence ID" value="NZ_NIDE01000014.1"/>
</dbReference>
<proteinExistence type="predicted"/>
<comment type="caution">
    <text evidence="3">The sequence shown here is derived from an EMBL/GenBank/DDBJ whole genome shotgun (WGS) entry which is preliminary data.</text>
</comment>
<keyword evidence="1" id="KW-0175">Coiled coil</keyword>
<accession>A0A225DGD9</accession>
<dbReference type="AlphaFoldDB" id="A0A225DGD9"/>
<keyword evidence="4" id="KW-1185">Reference proteome</keyword>